<dbReference type="InterPro" id="IPR036291">
    <property type="entry name" value="NAD(P)-bd_dom_sf"/>
</dbReference>
<dbReference type="PRINTS" id="PR00081">
    <property type="entry name" value="GDHRDH"/>
</dbReference>
<evidence type="ECO:0000256" key="2">
    <source>
        <dbReference type="ARBA" id="ARBA00022857"/>
    </source>
</evidence>
<comment type="caution">
    <text evidence="4">The sequence shown here is derived from an EMBL/GenBank/DDBJ whole genome shotgun (WGS) entry which is preliminary data.</text>
</comment>
<dbReference type="Pfam" id="PF13561">
    <property type="entry name" value="adh_short_C2"/>
    <property type="match status" value="1"/>
</dbReference>
<protein>
    <submittedName>
        <fullName evidence="4">Enoyl-(Acyl carrier protein) reductase domain-containing protein</fullName>
    </submittedName>
</protein>
<dbReference type="EMBL" id="JAIZPD010000013">
    <property type="protein sequence ID" value="KAH0959206.1"/>
    <property type="molecule type" value="Genomic_DNA"/>
</dbReference>
<dbReference type="OrthoDB" id="47007at2759"/>
<dbReference type="SUPFAM" id="SSF51735">
    <property type="entry name" value="NAD(P)-binding Rossmann-fold domains"/>
    <property type="match status" value="1"/>
</dbReference>
<dbReference type="Gene3D" id="3.40.50.720">
    <property type="entry name" value="NAD(P)-binding Rossmann-like Domain"/>
    <property type="match status" value="1"/>
</dbReference>
<name>A0A9P8SE18_9HYPO</name>
<keyword evidence="2" id="KW-0521">NADP</keyword>
<dbReference type="AlphaFoldDB" id="A0A9P8SE18"/>
<evidence type="ECO:0000256" key="3">
    <source>
        <dbReference type="ARBA" id="ARBA00023002"/>
    </source>
</evidence>
<evidence type="ECO:0000313" key="5">
    <source>
        <dbReference type="Proteomes" id="UP000824596"/>
    </source>
</evidence>
<sequence length="150" mass="16310">MVQRIRAQRAIAVQADVSKISDLEKLVEAAVTKFGRLDTIMANAGIMPMRTVEDTTEADFDKTFAMNVKGPYFLVQKAAPHMASGSSVILVSTGVNRSTAVAPNYLLYASTKGAIDQMTRVLSKGLASKGIRVNVSRRKSAERAYNVVMR</sequence>
<dbReference type="GO" id="GO:0016491">
    <property type="term" value="F:oxidoreductase activity"/>
    <property type="evidence" value="ECO:0007669"/>
    <property type="project" value="UniProtKB-KW"/>
</dbReference>
<reference evidence="4" key="1">
    <citation type="submission" date="2021-09" db="EMBL/GenBank/DDBJ databases">
        <title>A high-quality genome of the endoparasitic fungus Hirsutella rhossiliensis with a comparison of Hirsutella genomes reveals transposable elements contributing to genome size variation.</title>
        <authorList>
            <person name="Lin R."/>
            <person name="Jiao Y."/>
            <person name="Sun X."/>
            <person name="Ling J."/>
            <person name="Xie B."/>
            <person name="Cheng X."/>
        </authorList>
    </citation>
    <scope>NUCLEOTIDE SEQUENCE</scope>
    <source>
        <strain evidence="4">HR02</strain>
    </source>
</reference>
<accession>A0A9P8SE18</accession>
<keyword evidence="5" id="KW-1185">Reference proteome</keyword>
<dbReference type="PROSITE" id="PS00061">
    <property type="entry name" value="ADH_SHORT"/>
    <property type="match status" value="1"/>
</dbReference>
<gene>
    <name evidence="4" type="ORF">HRG_09667</name>
</gene>
<dbReference type="InterPro" id="IPR002347">
    <property type="entry name" value="SDR_fam"/>
</dbReference>
<proteinExistence type="inferred from homology"/>
<dbReference type="Proteomes" id="UP000824596">
    <property type="component" value="Unassembled WGS sequence"/>
</dbReference>
<dbReference type="RefSeq" id="XP_044716719.1">
    <property type="nucleotide sequence ID" value="XM_044868138.1"/>
</dbReference>
<dbReference type="PANTHER" id="PTHR43639:SF1">
    <property type="entry name" value="SHORT-CHAIN DEHYDROGENASE_REDUCTASE FAMILY PROTEIN"/>
    <property type="match status" value="1"/>
</dbReference>
<evidence type="ECO:0000313" key="4">
    <source>
        <dbReference type="EMBL" id="KAH0959206.1"/>
    </source>
</evidence>
<dbReference type="InterPro" id="IPR020904">
    <property type="entry name" value="Sc_DH/Rdtase_CS"/>
</dbReference>
<keyword evidence="3" id="KW-0560">Oxidoreductase</keyword>
<organism evidence="4 5">
    <name type="scientific">Hirsutella rhossiliensis</name>
    <dbReference type="NCBI Taxonomy" id="111463"/>
    <lineage>
        <taxon>Eukaryota</taxon>
        <taxon>Fungi</taxon>
        <taxon>Dikarya</taxon>
        <taxon>Ascomycota</taxon>
        <taxon>Pezizomycotina</taxon>
        <taxon>Sordariomycetes</taxon>
        <taxon>Hypocreomycetidae</taxon>
        <taxon>Hypocreales</taxon>
        <taxon>Ophiocordycipitaceae</taxon>
        <taxon>Hirsutella</taxon>
    </lineage>
</organism>
<evidence type="ECO:0000256" key="1">
    <source>
        <dbReference type="ARBA" id="ARBA00006484"/>
    </source>
</evidence>
<dbReference type="PANTHER" id="PTHR43639">
    <property type="entry name" value="OXIDOREDUCTASE, SHORT-CHAIN DEHYDROGENASE/REDUCTASE FAMILY (AFU_ORTHOLOGUE AFUA_5G02870)"/>
    <property type="match status" value="1"/>
</dbReference>
<dbReference type="GeneID" id="68358796"/>
<comment type="similarity">
    <text evidence="1">Belongs to the short-chain dehydrogenases/reductases (SDR) family.</text>
</comment>